<proteinExistence type="predicted"/>
<dbReference type="EMBL" id="UINC01112258">
    <property type="protein sequence ID" value="SVC81069.1"/>
    <property type="molecule type" value="Genomic_DNA"/>
</dbReference>
<evidence type="ECO:0000313" key="1">
    <source>
        <dbReference type="EMBL" id="SVC81069.1"/>
    </source>
</evidence>
<protein>
    <submittedName>
        <fullName evidence="1">Uncharacterized protein</fullName>
    </submittedName>
</protein>
<accession>A0A382Q655</accession>
<reference evidence="1" key="1">
    <citation type="submission" date="2018-05" db="EMBL/GenBank/DDBJ databases">
        <authorList>
            <person name="Lanie J.A."/>
            <person name="Ng W.-L."/>
            <person name="Kazmierczak K.M."/>
            <person name="Andrzejewski T.M."/>
            <person name="Davidsen T.M."/>
            <person name="Wayne K.J."/>
            <person name="Tettelin H."/>
            <person name="Glass J.I."/>
            <person name="Rusch D."/>
            <person name="Podicherti R."/>
            <person name="Tsui H.-C.T."/>
            <person name="Winkler M.E."/>
        </authorList>
    </citation>
    <scope>NUCLEOTIDE SEQUENCE</scope>
</reference>
<dbReference type="AlphaFoldDB" id="A0A382Q655"/>
<organism evidence="1">
    <name type="scientific">marine metagenome</name>
    <dbReference type="NCBI Taxonomy" id="408172"/>
    <lineage>
        <taxon>unclassified sequences</taxon>
        <taxon>metagenomes</taxon>
        <taxon>ecological metagenomes</taxon>
    </lineage>
</organism>
<gene>
    <name evidence="1" type="ORF">METZ01_LOCUS333923</name>
</gene>
<name>A0A382Q655_9ZZZZ</name>
<feature type="non-terminal residue" evidence="1">
    <location>
        <position position="34"/>
    </location>
</feature>
<sequence length="34" mass="4013">MGLQWLRFVAVSQSIKRVLGVYDPYGDVDEEWRV</sequence>